<gene>
    <name evidence="1" type="ORF">ACFQVD_07140</name>
</gene>
<protein>
    <submittedName>
        <fullName evidence="1">Uncharacterized protein</fullName>
    </submittedName>
</protein>
<name>A0ABW2SUG9_9ACTN</name>
<dbReference type="Proteomes" id="UP001596514">
    <property type="component" value="Unassembled WGS sequence"/>
</dbReference>
<evidence type="ECO:0000313" key="2">
    <source>
        <dbReference type="Proteomes" id="UP001596514"/>
    </source>
</evidence>
<keyword evidence="2" id="KW-1185">Reference proteome</keyword>
<dbReference type="EMBL" id="JBHTEE010000001">
    <property type="protein sequence ID" value="MFC7599879.1"/>
    <property type="molecule type" value="Genomic_DNA"/>
</dbReference>
<proteinExistence type="predicted"/>
<sequence length="62" mass="6814">MDPDLGDFLASTLVMFQRTSPHLIGDDEVSTVVEGFEASREDHAVRAVATYPQVLMMATKES</sequence>
<evidence type="ECO:0000313" key="1">
    <source>
        <dbReference type="EMBL" id="MFC7599879.1"/>
    </source>
</evidence>
<dbReference type="RefSeq" id="WP_343976997.1">
    <property type="nucleotide sequence ID" value="NZ_BAAAGK010000146.1"/>
</dbReference>
<reference evidence="2" key="1">
    <citation type="journal article" date="2019" name="Int. J. Syst. Evol. Microbiol.">
        <title>The Global Catalogue of Microorganisms (GCM) 10K type strain sequencing project: providing services to taxonomists for standard genome sequencing and annotation.</title>
        <authorList>
            <consortium name="The Broad Institute Genomics Platform"/>
            <consortium name="The Broad Institute Genome Sequencing Center for Infectious Disease"/>
            <person name="Wu L."/>
            <person name="Ma J."/>
        </authorList>
    </citation>
    <scope>NUCLEOTIDE SEQUENCE [LARGE SCALE GENOMIC DNA]</scope>
    <source>
        <strain evidence="2">JCM 10083</strain>
    </source>
</reference>
<accession>A0ABW2SUG9</accession>
<comment type="caution">
    <text evidence="1">The sequence shown here is derived from an EMBL/GenBank/DDBJ whole genome shotgun (WGS) entry which is preliminary data.</text>
</comment>
<organism evidence="1 2">
    <name type="scientific">Streptosporangium amethystogenes subsp. fukuiense</name>
    <dbReference type="NCBI Taxonomy" id="698418"/>
    <lineage>
        <taxon>Bacteria</taxon>
        <taxon>Bacillati</taxon>
        <taxon>Actinomycetota</taxon>
        <taxon>Actinomycetes</taxon>
        <taxon>Streptosporangiales</taxon>
        <taxon>Streptosporangiaceae</taxon>
        <taxon>Streptosporangium</taxon>
    </lineage>
</organism>